<evidence type="ECO:0000313" key="3">
    <source>
        <dbReference type="Proteomes" id="UP000053841"/>
    </source>
</evidence>
<name>W6YHG1_COCC2</name>
<keyword evidence="1" id="KW-0732">Signal</keyword>
<dbReference type="KEGG" id="bze:COCCADRAFT_103096"/>
<evidence type="ECO:0000313" key="2">
    <source>
        <dbReference type="EMBL" id="EUC30741.1"/>
    </source>
</evidence>
<dbReference type="EMBL" id="KI964689">
    <property type="protein sequence ID" value="EUC30741.1"/>
    <property type="molecule type" value="Genomic_DNA"/>
</dbReference>
<feature type="chain" id="PRO_5004889078" evidence="1">
    <location>
        <begin position="26"/>
        <end position="52"/>
    </location>
</feature>
<protein>
    <submittedName>
        <fullName evidence="2">Uncharacterized protein</fullName>
    </submittedName>
</protein>
<evidence type="ECO:0000256" key="1">
    <source>
        <dbReference type="SAM" id="SignalP"/>
    </source>
</evidence>
<dbReference type="RefSeq" id="XP_007714964.1">
    <property type="nucleotide sequence ID" value="XM_007716774.1"/>
</dbReference>
<sequence length="52" mass="5902">MSWHHVASTWHAIGLTATPCSLAHGWETDRPPLCSIDCFSIRHTFLPLDQTR</sequence>
<dbReference type="HOGENOM" id="CLU_3086886_0_0_1"/>
<feature type="signal peptide" evidence="1">
    <location>
        <begin position="1"/>
        <end position="25"/>
    </location>
</feature>
<keyword evidence="3" id="KW-1185">Reference proteome</keyword>
<reference evidence="2 3" key="1">
    <citation type="journal article" date="2013" name="PLoS Genet.">
        <title>Comparative genome structure, secondary metabolite, and effector coding capacity across Cochliobolus pathogens.</title>
        <authorList>
            <person name="Condon B.J."/>
            <person name="Leng Y."/>
            <person name="Wu D."/>
            <person name="Bushley K.E."/>
            <person name="Ohm R.A."/>
            <person name="Otillar R."/>
            <person name="Martin J."/>
            <person name="Schackwitz W."/>
            <person name="Grimwood J."/>
            <person name="MohdZainudin N."/>
            <person name="Xue C."/>
            <person name="Wang R."/>
            <person name="Manning V.A."/>
            <person name="Dhillon B."/>
            <person name="Tu Z.J."/>
            <person name="Steffenson B.J."/>
            <person name="Salamov A."/>
            <person name="Sun H."/>
            <person name="Lowry S."/>
            <person name="LaButti K."/>
            <person name="Han J."/>
            <person name="Copeland A."/>
            <person name="Lindquist E."/>
            <person name="Barry K."/>
            <person name="Schmutz J."/>
            <person name="Baker S.E."/>
            <person name="Ciuffetti L.M."/>
            <person name="Grigoriev I.V."/>
            <person name="Zhong S."/>
            <person name="Turgeon B.G."/>
        </authorList>
    </citation>
    <scope>NUCLEOTIDE SEQUENCE [LARGE SCALE GENOMIC DNA]</scope>
    <source>
        <strain evidence="2 3">26-R-13</strain>
    </source>
</reference>
<dbReference type="AlphaFoldDB" id="W6YHG1"/>
<dbReference type="GeneID" id="19142697"/>
<gene>
    <name evidence="2" type="ORF">COCCADRAFT_103096</name>
</gene>
<organism evidence="2 3">
    <name type="scientific">Cochliobolus carbonum (strain 26-R-13)</name>
    <name type="common">Maize leaf spot fungus</name>
    <name type="synonym">Bipolaris zeicola</name>
    <dbReference type="NCBI Taxonomy" id="930089"/>
    <lineage>
        <taxon>Eukaryota</taxon>
        <taxon>Fungi</taxon>
        <taxon>Dikarya</taxon>
        <taxon>Ascomycota</taxon>
        <taxon>Pezizomycotina</taxon>
        <taxon>Dothideomycetes</taxon>
        <taxon>Pleosporomycetidae</taxon>
        <taxon>Pleosporales</taxon>
        <taxon>Pleosporineae</taxon>
        <taxon>Pleosporaceae</taxon>
        <taxon>Bipolaris</taxon>
    </lineage>
</organism>
<accession>W6YHG1</accession>
<dbReference type="Proteomes" id="UP000053841">
    <property type="component" value="Unassembled WGS sequence"/>
</dbReference>
<proteinExistence type="predicted"/>